<organism evidence="2 3">
    <name type="scientific">Gymnopus androsaceus JB14</name>
    <dbReference type="NCBI Taxonomy" id="1447944"/>
    <lineage>
        <taxon>Eukaryota</taxon>
        <taxon>Fungi</taxon>
        <taxon>Dikarya</taxon>
        <taxon>Basidiomycota</taxon>
        <taxon>Agaricomycotina</taxon>
        <taxon>Agaricomycetes</taxon>
        <taxon>Agaricomycetidae</taxon>
        <taxon>Agaricales</taxon>
        <taxon>Marasmiineae</taxon>
        <taxon>Omphalotaceae</taxon>
        <taxon>Gymnopus</taxon>
    </lineage>
</organism>
<accession>A0A6A4HBP6</accession>
<dbReference type="Proteomes" id="UP000799118">
    <property type="component" value="Unassembled WGS sequence"/>
</dbReference>
<evidence type="ECO:0000313" key="3">
    <source>
        <dbReference type="Proteomes" id="UP000799118"/>
    </source>
</evidence>
<keyword evidence="1" id="KW-0472">Membrane</keyword>
<sequence length="294" mass="32968">MQSLGAYTVLVWVYIYLQLHQRRRKRPYFYQISLLCLYLLISIVTILSTLSFYQSTISNATLEIVSNQPSFHPDSHYALFQYLTCASDGVFLFANTLADVILLTRCYFIWDSRKSIIIGPVILCGINFGLQIAAVVLETEGDISVLTHSLRNGSPDNTTATIMIFAAGGGIILANTLLTGLIAGRIWRLSQKVNCYPEFDKINKTRLNSKPIYRLVATVVESGALYLISIIVVIVIKMQFHMDIDKLILILAQFMGIAPTLILVRVDLGSSIENLQARDQRKSTTAHVLEIWSD</sequence>
<feature type="transmembrane region" description="Helical" evidence="1">
    <location>
        <begin position="116"/>
        <end position="137"/>
    </location>
</feature>
<dbReference type="EMBL" id="ML769546">
    <property type="protein sequence ID" value="KAE9394657.1"/>
    <property type="molecule type" value="Genomic_DNA"/>
</dbReference>
<keyword evidence="3" id="KW-1185">Reference proteome</keyword>
<evidence type="ECO:0000313" key="2">
    <source>
        <dbReference type="EMBL" id="KAE9394657.1"/>
    </source>
</evidence>
<dbReference type="AlphaFoldDB" id="A0A6A4HBP6"/>
<keyword evidence="1" id="KW-1133">Transmembrane helix</keyword>
<name>A0A6A4HBP6_9AGAR</name>
<dbReference type="OrthoDB" id="3226582at2759"/>
<gene>
    <name evidence="2" type="ORF">BT96DRAFT_182854</name>
</gene>
<feature type="transmembrane region" description="Helical" evidence="1">
    <location>
        <begin position="79"/>
        <end position="104"/>
    </location>
</feature>
<evidence type="ECO:0000256" key="1">
    <source>
        <dbReference type="SAM" id="Phobius"/>
    </source>
</evidence>
<feature type="transmembrane region" description="Helical" evidence="1">
    <location>
        <begin position="248"/>
        <end position="268"/>
    </location>
</feature>
<keyword evidence="1" id="KW-0812">Transmembrane</keyword>
<feature type="transmembrane region" description="Helical" evidence="1">
    <location>
        <begin position="212"/>
        <end position="236"/>
    </location>
</feature>
<proteinExistence type="predicted"/>
<feature type="transmembrane region" description="Helical" evidence="1">
    <location>
        <begin position="157"/>
        <end position="183"/>
    </location>
</feature>
<feature type="transmembrane region" description="Helical" evidence="1">
    <location>
        <begin position="28"/>
        <end position="53"/>
    </location>
</feature>
<protein>
    <submittedName>
        <fullName evidence="2">Uncharacterized protein</fullName>
    </submittedName>
</protein>
<reference evidence="2" key="1">
    <citation type="journal article" date="2019" name="Environ. Microbiol.">
        <title>Fungal ecological strategies reflected in gene transcription - a case study of two litter decomposers.</title>
        <authorList>
            <person name="Barbi F."/>
            <person name="Kohler A."/>
            <person name="Barry K."/>
            <person name="Baskaran P."/>
            <person name="Daum C."/>
            <person name="Fauchery L."/>
            <person name="Ihrmark K."/>
            <person name="Kuo A."/>
            <person name="LaButti K."/>
            <person name="Lipzen A."/>
            <person name="Morin E."/>
            <person name="Grigoriev I.V."/>
            <person name="Henrissat B."/>
            <person name="Lindahl B."/>
            <person name="Martin F."/>
        </authorList>
    </citation>
    <scope>NUCLEOTIDE SEQUENCE</scope>
    <source>
        <strain evidence="2">JB14</strain>
    </source>
</reference>